<name>A0ABR0CWL6_9LAMI</name>
<dbReference type="InterPro" id="IPR000644">
    <property type="entry name" value="CBS_dom"/>
</dbReference>
<protein>
    <recommendedName>
        <fullName evidence="3">CBS domain-containing protein</fullName>
    </recommendedName>
</protein>
<sequence>MSKPDYLRKVIVQDRSSKYTKVGEIMTDQKKNNGFVIFADNHIRHVPVIDGKIIGMISIGDVVRAVLEQQHGEVKRLNEFIHGDYY</sequence>
<gene>
    <name evidence="4" type="ORF">RD792_012352</name>
</gene>
<dbReference type="PANTHER" id="PTHR43080">
    <property type="entry name" value="CBS DOMAIN-CONTAINING PROTEIN CBSX3, MITOCHONDRIAL"/>
    <property type="match status" value="1"/>
</dbReference>
<evidence type="ECO:0000259" key="3">
    <source>
        <dbReference type="PROSITE" id="PS51371"/>
    </source>
</evidence>
<dbReference type="SUPFAM" id="SSF54631">
    <property type="entry name" value="CBS-domain pair"/>
    <property type="match status" value="1"/>
</dbReference>
<proteinExistence type="predicted"/>
<dbReference type="Gene3D" id="3.10.580.10">
    <property type="entry name" value="CBS-domain"/>
    <property type="match status" value="1"/>
</dbReference>
<comment type="caution">
    <text evidence="4">The sequence shown here is derived from an EMBL/GenBank/DDBJ whole genome shotgun (WGS) entry which is preliminary data.</text>
</comment>
<dbReference type="Proteomes" id="UP001291926">
    <property type="component" value="Unassembled WGS sequence"/>
</dbReference>
<evidence type="ECO:0000313" key="5">
    <source>
        <dbReference type="Proteomes" id="UP001291926"/>
    </source>
</evidence>
<keyword evidence="1 2" id="KW-0129">CBS domain</keyword>
<keyword evidence="5" id="KW-1185">Reference proteome</keyword>
<evidence type="ECO:0000313" key="4">
    <source>
        <dbReference type="EMBL" id="KAK4481458.1"/>
    </source>
</evidence>
<dbReference type="PANTHER" id="PTHR43080:SF12">
    <property type="entry name" value="CYSTATHIONINE BETA-SYNTHASE (CBS) FAMILY PROTEIN"/>
    <property type="match status" value="1"/>
</dbReference>
<reference evidence="4 5" key="1">
    <citation type="journal article" date="2023" name="bioRxiv">
        <title>Genome report: Whole genome sequence and annotation of Penstemon davidsonii.</title>
        <authorList>
            <person name="Ostevik K.L."/>
            <person name="Alabady M."/>
            <person name="Zhang M."/>
            <person name="Rausher M.D."/>
        </authorList>
    </citation>
    <scope>NUCLEOTIDE SEQUENCE [LARGE SCALE GENOMIC DNA]</scope>
    <source>
        <strain evidence="4">DNT005</strain>
        <tissue evidence="4">Whole leaf</tissue>
    </source>
</reference>
<dbReference type="InterPro" id="IPR051257">
    <property type="entry name" value="Diverse_CBS-Domain"/>
</dbReference>
<dbReference type="PROSITE" id="PS51371">
    <property type="entry name" value="CBS"/>
    <property type="match status" value="1"/>
</dbReference>
<evidence type="ECO:0000256" key="2">
    <source>
        <dbReference type="PROSITE-ProRule" id="PRU00703"/>
    </source>
</evidence>
<organism evidence="4 5">
    <name type="scientific">Penstemon davidsonii</name>
    <dbReference type="NCBI Taxonomy" id="160366"/>
    <lineage>
        <taxon>Eukaryota</taxon>
        <taxon>Viridiplantae</taxon>
        <taxon>Streptophyta</taxon>
        <taxon>Embryophyta</taxon>
        <taxon>Tracheophyta</taxon>
        <taxon>Spermatophyta</taxon>
        <taxon>Magnoliopsida</taxon>
        <taxon>eudicotyledons</taxon>
        <taxon>Gunneridae</taxon>
        <taxon>Pentapetalae</taxon>
        <taxon>asterids</taxon>
        <taxon>lamiids</taxon>
        <taxon>Lamiales</taxon>
        <taxon>Plantaginaceae</taxon>
        <taxon>Cheloneae</taxon>
        <taxon>Penstemon</taxon>
    </lineage>
</organism>
<dbReference type="EMBL" id="JAYDYQ010002685">
    <property type="protein sequence ID" value="KAK4481458.1"/>
    <property type="molecule type" value="Genomic_DNA"/>
</dbReference>
<evidence type="ECO:0000256" key="1">
    <source>
        <dbReference type="ARBA" id="ARBA00023122"/>
    </source>
</evidence>
<accession>A0ABR0CWL6</accession>
<dbReference type="InterPro" id="IPR046342">
    <property type="entry name" value="CBS_dom_sf"/>
</dbReference>
<feature type="domain" description="CBS" evidence="3">
    <location>
        <begin position="1"/>
        <end position="74"/>
    </location>
</feature>
<dbReference type="Pfam" id="PF00571">
    <property type="entry name" value="CBS"/>
    <property type="match status" value="1"/>
</dbReference>